<evidence type="ECO:0000313" key="3">
    <source>
        <dbReference type="Proteomes" id="UP000798488"/>
    </source>
</evidence>
<accession>A0A9D2WPM4</accession>
<dbReference type="InterPro" id="IPR058709">
    <property type="entry name" value="BSH_RND-rel"/>
</dbReference>
<reference evidence="2" key="1">
    <citation type="submission" date="2016-02" db="EMBL/GenBank/DDBJ databases">
        <title>Draft Genome Sequence of Sporotomaculum syntrophicum Strain FB, a Syntrophic Benzoate Degrader.</title>
        <authorList>
            <person name="Nobu M.K."/>
            <person name="Narihiro T."/>
            <person name="Qiu Y.-L."/>
            <person name="Ohashi A."/>
            <person name="Liu W.-T."/>
            <person name="Yuji S."/>
        </authorList>
    </citation>
    <scope>NUCLEOTIDE SEQUENCE</scope>
    <source>
        <strain evidence="2">FB</strain>
    </source>
</reference>
<sequence>MGKYRRVHRGRFIPVLIVLICLLGLTFWGALSTLAWAKNNVLLHLLEIQSLTHDEIRETITVEGLLVKHEEPVKAPADGLLTLLVEDGDRLQMGTLLAEISGLEDKQVWSPGTGIFCTHLDNLENLLVPGMIDVLDMDAVEKINNSVRPASGEVVGGQIIGKMVDNLQPVLVFIQLKTLDEYTARSFKKDTDVTLNWNERKLSGKIAQVSVMDRTVSMFVELLQYPEVFLHERRVQLDLVTRQMTGWLVPEEAIVFKEGKPGLYIVSEQTICWVPVTVQDRLQGRAAVSSNILSSSVRFIKNPSWAREGVRLN</sequence>
<name>A0A9D2WPM4_9FIRM</name>
<keyword evidence="3" id="KW-1185">Reference proteome</keyword>
<evidence type="ECO:0000313" key="2">
    <source>
        <dbReference type="EMBL" id="KAF1084815.1"/>
    </source>
</evidence>
<dbReference type="RefSeq" id="WP_161822314.1">
    <property type="nucleotide sequence ID" value="NZ_LSRS01000004.1"/>
</dbReference>
<dbReference type="Proteomes" id="UP000798488">
    <property type="component" value="Unassembled WGS sequence"/>
</dbReference>
<proteinExistence type="predicted"/>
<evidence type="ECO:0000259" key="1">
    <source>
        <dbReference type="Pfam" id="PF26018"/>
    </source>
</evidence>
<dbReference type="AlphaFoldDB" id="A0A9D2WPM4"/>
<gene>
    <name evidence="2" type="ORF">SPSYN_01985</name>
</gene>
<dbReference type="OrthoDB" id="1722186at2"/>
<feature type="domain" description="RND related barrel-sandwich hybrid" evidence="1">
    <location>
        <begin position="70"/>
        <end position="165"/>
    </location>
</feature>
<dbReference type="EMBL" id="LSRS01000004">
    <property type="protein sequence ID" value="KAF1084815.1"/>
    <property type="molecule type" value="Genomic_DNA"/>
</dbReference>
<protein>
    <submittedName>
        <fullName evidence="2">HlyD family secretion protein</fullName>
    </submittedName>
</protein>
<comment type="caution">
    <text evidence="2">The sequence shown here is derived from an EMBL/GenBank/DDBJ whole genome shotgun (WGS) entry which is preliminary data.</text>
</comment>
<dbReference type="Pfam" id="PF26018">
    <property type="entry name" value="BSH_RND_rel"/>
    <property type="match status" value="1"/>
</dbReference>
<organism evidence="2 3">
    <name type="scientific">Sporotomaculum syntrophicum</name>
    <dbReference type="NCBI Taxonomy" id="182264"/>
    <lineage>
        <taxon>Bacteria</taxon>
        <taxon>Bacillati</taxon>
        <taxon>Bacillota</taxon>
        <taxon>Clostridia</taxon>
        <taxon>Eubacteriales</taxon>
        <taxon>Desulfallaceae</taxon>
        <taxon>Sporotomaculum</taxon>
    </lineage>
</organism>